<keyword evidence="2" id="KW-1185">Reference proteome</keyword>
<dbReference type="AlphaFoldDB" id="A0A1E8Q758"/>
<gene>
    <name evidence="1" type="ORF">BEL07_08370</name>
</gene>
<name>A0A1E8Q758_9MYCO</name>
<comment type="caution">
    <text evidence="1">The sequence shown here is derived from an EMBL/GenBank/DDBJ whole genome shotgun (WGS) entry which is preliminary data.</text>
</comment>
<proteinExistence type="predicted"/>
<evidence type="ECO:0008006" key="3">
    <source>
        <dbReference type="Google" id="ProtNLM"/>
    </source>
</evidence>
<reference evidence="1 2" key="1">
    <citation type="submission" date="2016-09" db="EMBL/GenBank/DDBJ databases">
        <title>genome sequence of Mycobacterium sp. 739 SCH.</title>
        <authorList>
            <person name="Greninger A.L."/>
            <person name="Qin X."/>
            <person name="Jerome K."/>
            <person name="Vora S."/>
            <person name="Quinn K."/>
        </authorList>
    </citation>
    <scope>NUCLEOTIDE SEQUENCE [LARGE SCALE GENOMIC DNA]</scope>
    <source>
        <strain evidence="1 2">SCH</strain>
    </source>
</reference>
<dbReference type="Gene3D" id="2.30.320.10">
    <property type="entry name" value="YwqG-like"/>
    <property type="match status" value="1"/>
</dbReference>
<organism evidence="1 2">
    <name type="scientific">Mycolicibacterium grossiae</name>
    <dbReference type="NCBI Taxonomy" id="1552759"/>
    <lineage>
        <taxon>Bacteria</taxon>
        <taxon>Bacillati</taxon>
        <taxon>Actinomycetota</taxon>
        <taxon>Actinomycetes</taxon>
        <taxon>Mycobacteriales</taxon>
        <taxon>Mycobacteriaceae</taxon>
        <taxon>Mycolicibacterium</taxon>
    </lineage>
</organism>
<dbReference type="Proteomes" id="UP000178953">
    <property type="component" value="Unassembled WGS sequence"/>
</dbReference>
<protein>
    <recommendedName>
        <fullName evidence="3">DUF1963 domain-containing protein</fullName>
    </recommendedName>
</protein>
<dbReference type="EMBL" id="MCHX01000015">
    <property type="protein sequence ID" value="OFJ54265.1"/>
    <property type="molecule type" value="Genomic_DNA"/>
</dbReference>
<accession>A0A1E8Q758</accession>
<evidence type="ECO:0000313" key="1">
    <source>
        <dbReference type="EMBL" id="OFJ54265.1"/>
    </source>
</evidence>
<sequence>MLWPSREPWPTCTTPWWSHEADDYFQPHHVPNPLVAVLQLFAADAPTIRFAPGADLLQVLWCPVHHIDLPDQEGAYAPAVRLIWRDTAVAVKGGITHPPSPADVDDTMVPEPCVLHPEQVLEYSLDLPDELWKRVGPYDQWGGTEWIRGDGTRFWYDLNYQYDLSVAPGTKAGGWARWHAKDPYPMPCAGCGRQLELLLSFGSVERDDGAGSWNTEERDDWRITCLTLGRGGDLQIFYCPSDPTHPHHVMVQG</sequence>
<evidence type="ECO:0000313" key="2">
    <source>
        <dbReference type="Proteomes" id="UP000178953"/>
    </source>
</evidence>